<dbReference type="InterPro" id="IPR002059">
    <property type="entry name" value="CSP_DNA-bd"/>
</dbReference>
<dbReference type="KEGG" id="merd:EB233_29965"/>
<dbReference type="GO" id="GO:0003677">
    <property type="term" value="F:DNA binding"/>
    <property type="evidence" value="ECO:0007669"/>
    <property type="project" value="UniProtKB-KW"/>
</dbReference>
<reference evidence="3 4" key="1">
    <citation type="submission" date="2018-10" db="EMBL/GenBank/DDBJ databases">
        <authorList>
            <person name="Perry B.J."/>
            <person name="Sullivan J.T."/>
            <person name="Murphy R.J.T."/>
            <person name="Ramsay J.P."/>
            <person name="Ronson C.W."/>
        </authorList>
    </citation>
    <scope>NUCLEOTIDE SEQUENCE [LARGE SCALE GENOMIC DNA]</scope>
    <source>
        <strain evidence="3 4">NZP2014</strain>
    </source>
</reference>
<feature type="domain" description="CSD" evidence="2">
    <location>
        <begin position="134"/>
        <end position="199"/>
    </location>
</feature>
<dbReference type="PRINTS" id="PR00050">
    <property type="entry name" value="COLDSHOCK"/>
</dbReference>
<name>A0A6M7UTB2_9HYPH</name>
<dbReference type="RefSeq" id="WP_081288664.1">
    <property type="nucleotide sequence ID" value="NZ_CP033361.1"/>
</dbReference>
<dbReference type="Pfam" id="PF00313">
    <property type="entry name" value="CSD"/>
    <property type="match status" value="1"/>
</dbReference>
<evidence type="ECO:0000256" key="1">
    <source>
        <dbReference type="SAM" id="MobiDB-lite"/>
    </source>
</evidence>
<protein>
    <submittedName>
        <fullName evidence="3">DNA-binding protein</fullName>
    </submittedName>
</protein>
<dbReference type="InterPro" id="IPR011129">
    <property type="entry name" value="CSD"/>
</dbReference>
<dbReference type="GO" id="GO:0005829">
    <property type="term" value="C:cytosol"/>
    <property type="evidence" value="ECO:0007669"/>
    <property type="project" value="UniProtKB-ARBA"/>
</dbReference>
<evidence type="ECO:0000313" key="4">
    <source>
        <dbReference type="Proteomes" id="UP000503339"/>
    </source>
</evidence>
<dbReference type="EMBL" id="CP033361">
    <property type="protein sequence ID" value="QKC79180.1"/>
    <property type="molecule type" value="Genomic_DNA"/>
</dbReference>
<dbReference type="InterPro" id="IPR012340">
    <property type="entry name" value="NA-bd_OB-fold"/>
</dbReference>
<gene>
    <name evidence="3" type="ORF">EB233_29965</name>
</gene>
<keyword evidence="3" id="KW-0238">DNA-binding</keyword>
<evidence type="ECO:0000313" key="3">
    <source>
        <dbReference type="EMBL" id="QKC79180.1"/>
    </source>
</evidence>
<dbReference type="CDD" id="cd04458">
    <property type="entry name" value="CSP_CDS"/>
    <property type="match status" value="2"/>
</dbReference>
<dbReference type="Proteomes" id="UP000503339">
    <property type="component" value="Chromosome"/>
</dbReference>
<dbReference type="PANTHER" id="PTHR46565:SF5">
    <property type="entry name" value="COLD SHOCK PROTEIN 2-LIKE"/>
    <property type="match status" value="1"/>
</dbReference>
<dbReference type="AlphaFoldDB" id="A0A6M7UTB2"/>
<dbReference type="PANTHER" id="PTHR46565">
    <property type="entry name" value="COLD SHOCK DOMAIN PROTEIN 2"/>
    <property type="match status" value="1"/>
</dbReference>
<accession>A0A6M7UTB2</accession>
<evidence type="ECO:0000259" key="2">
    <source>
        <dbReference type="PROSITE" id="PS51857"/>
    </source>
</evidence>
<keyword evidence="4" id="KW-1185">Reference proteome</keyword>
<dbReference type="SMART" id="SM00357">
    <property type="entry name" value="CSP"/>
    <property type="match status" value="2"/>
</dbReference>
<organism evidence="3 4">
    <name type="scientific">Mesorhizobium erdmanii</name>
    <dbReference type="NCBI Taxonomy" id="1777866"/>
    <lineage>
        <taxon>Bacteria</taxon>
        <taxon>Pseudomonadati</taxon>
        <taxon>Pseudomonadota</taxon>
        <taxon>Alphaproteobacteria</taxon>
        <taxon>Hyphomicrobiales</taxon>
        <taxon>Phyllobacteriaceae</taxon>
        <taxon>Mesorhizobium</taxon>
    </lineage>
</organism>
<feature type="region of interest" description="Disordered" evidence="1">
    <location>
        <begin position="1"/>
        <end position="33"/>
    </location>
</feature>
<dbReference type="SUPFAM" id="SSF50249">
    <property type="entry name" value="Nucleic acid-binding proteins"/>
    <property type="match status" value="2"/>
</dbReference>
<proteinExistence type="predicted"/>
<sequence length="200" mass="21982">MGKYKDHREPRRHRHDDGAVSFSERPSEPSYFQRSSIVTADPVDAEVVWFNTSKGFGFVKLPEGIEAYLHIRVLEAAGSSGVSEGTRLKVTTQESPRGGHQVSRVLAVGDQTAKAQLHTRCAGESTAETSAQFESEATVKWYNSEKGFGFIAPENGEKDIFVQATALTRSGLSMLMEGQKVFVQYGQGKKGLEVRSIRLA</sequence>
<dbReference type="Gene3D" id="2.40.50.140">
    <property type="entry name" value="Nucleic acid-binding proteins"/>
    <property type="match status" value="2"/>
</dbReference>
<dbReference type="PROSITE" id="PS51857">
    <property type="entry name" value="CSD_2"/>
    <property type="match status" value="1"/>
</dbReference>